<sequence length="375" mass="42687">MSGWFSFPTMCYLGSNKNTPVYIPRLGCHEYKEGKFFFLFPLTFSHTYYNFPHNQDMSSKLLFNSLGLGTVGTALFFWGKSSATPQEPVSNSNLPVQYSKPSNGVFDPSIVNPQGFFKFGFPGPIHDLGNRSEFVSCYDRATRNPTWVVEHITKESIAKENQNGDRKRSVFKEDEAIPVKFRNKLRDYFRSGYDRGHQAPAADAKFNQLAMDETFFLTNMCPQVGDGFNRDYWSHFEDFARRLTNKYDDVRIMTGPLYLPKKGEDGKYRVTYEVIGSPPNIAVPTHFFKLIVGETKGSDKISCAAFVMPNDVIDNNTPLTSFQIPIDALERSSGLDLLHKVPYYNKNDLCKEVKCEIIVREFPKQVNNVLALPGK</sequence>
<protein>
    <recommendedName>
        <fullName evidence="17">Endonuclease</fullName>
        <ecNumber evidence="17">3.1.30.-</ecNumber>
    </recommendedName>
</protein>
<evidence type="ECO:0000256" key="14">
    <source>
        <dbReference type="ARBA" id="ARBA00023211"/>
    </source>
</evidence>
<dbReference type="Proteomes" id="UP000002037">
    <property type="component" value="Unassembled WGS sequence"/>
</dbReference>
<dbReference type="InterPro" id="IPR040255">
    <property type="entry name" value="Non-specific_endonuclease"/>
</dbReference>
<dbReference type="Gene3D" id="3.40.570.10">
    <property type="entry name" value="Extracellular Endonuclease, subunit A"/>
    <property type="match status" value="1"/>
</dbReference>
<feature type="binding site" evidence="16">
    <location>
        <position position="229"/>
    </location>
    <ligand>
        <name>Mg(2+)</name>
        <dbReference type="ChEBI" id="CHEBI:18420"/>
        <note>catalytic</note>
    </ligand>
</feature>
<dbReference type="SUPFAM" id="SSF54060">
    <property type="entry name" value="His-Me finger endonucleases"/>
    <property type="match status" value="1"/>
</dbReference>
<evidence type="ECO:0000256" key="12">
    <source>
        <dbReference type="ARBA" id="ARBA00023128"/>
    </source>
</evidence>
<dbReference type="EC" id="3.1.30.-" evidence="17"/>
<dbReference type="GeneID" id="8299571"/>
<keyword evidence="7 16" id="KW-0479">Metal-binding</keyword>
<keyword evidence="14" id="KW-0464">Manganese</keyword>
<accession>C5MGP8</accession>
<feature type="active site" description="Proton acceptor" evidence="15">
    <location>
        <position position="197"/>
    </location>
</feature>
<comment type="similarity">
    <text evidence="4 17">Belongs to the DNA/RNA non-specific endonuclease family.</text>
</comment>
<evidence type="ECO:0000256" key="17">
    <source>
        <dbReference type="RuleBase" id="RU366055"/>
    </source>
</evidence>
<evidence type="ECO:0000313" key="20">
    <source>
        <dbReference type="EMBL" id="EER30800.1"/>
    </source>
</evidence>
<keyword evidence="21" id="KW-1185">Reference proteome</keyword>
<dbReference type="GO" id="GO:0000014">
    <property type="term" value="F:single-stranded DNA endodeoxyribonuclease activity"/>
    <property type="evidence" value="ECO:0007669"/>
    <property type="project" value="EnsemblFungi"/>
</dbReference>
<name>C5MGP8_CANTT</name>
<dbReference type="HOGENOM" id="CLU_055174_0_2_1"/>
<dbReference type="GO" id="GO:0003676">
    <property type="term" value="F:nucleic acid binding"/>
    <property type="evidence" value="ECO:0007669"/>
    <property type="project" value="InterPro"/>
</dbReference>
<dbReference type="GO" id="GO:0006310">
    <property type="term" value="P:DNA recombination"/>
    <property type="evidence" value="ECO:0007669"/>
    <property type="project" value="EnsemblFungi"/>
</dbReference>
<evidence type="ECO:0000256" key="10">
    <source>
        <dbReference type="ARBA" id="ARBA00022801"/>
    </source>
</evidence>
<evidence type="ECO:0000256" key="4">
    <source>
        <dbReference type="ARBA" id="ARBA00010052"/>
    </source>
</evidence>
<dbReference type="InterPro" id="IPR044929">
    <property type="entry name" value="DNA/RNA_non-sp_Endonuclease_sf"/>
</dbReference>
<feature type="domain" description="DNA/RNA non-specific endonuclease/pyrophosphatase/phosphodiesterase" evidence="19">
    <location>
        <begin position="130"/>
        <end position="344"/>
    </location>
</feature>
<evidence type="ECO:0000256" key="11">
    <source>
        <dbReference type="ARBA" id="ARBA00022842"/>
    </source>
</evidence>
<evidence type="ECO:0000256" key="2">
    <source>
        <dbReference type="ARBA" id="ARBA00001946"/>
    </source>
</evidence>
<feature type="domain" description="ENPP1-3/EXOG-like endonuclease/phosphodiesterase" evidence="18">
    <location>
        <begin position="131"/>
        <end position="344"/>
    </location>
</feature>
<comment type="cofactor">
    <cofactor evidence="2 17">
        <name>Mg(2+)</name>
        <dbReference type="ChEBI" id="CHEBI:18420"/>
    </cofactor>
</comment>
<dbReference type="PANTHER" id="PTHR13966:SF5">
    <property type="entry name" value="ENDONUCLEASE G, MITOCHONDRIAL"/>
    <property type="match status" value="1"/>
</dbReference>
<evidence type="ECO:0000256" key="6">
    <source>
        <dbReference type="ARBA" id="ARBA00022722"/>
    </source>
</evidence>
<evidence type="ECO:0000256" key="7">
    <source>
        <dbReference type="ARBA" id="ARBA00022723"/>
    </source>
</evidence>
<dbReference type="PANTHER" id="PTHR13966">
    <property type="entry name" value="ENDONUCLEASE RELATED"/>
    <property type="match status" value="1"/>
</dbReference>
<dbReference type="VEuPathDB" id="FungiDB:CTRG_05252"/>
<comment type="subunit">
    <text evidence="5">Homodimer.</text>
</comment>
<dbReference type="GO" id="GO:0004529">
    <property type="term" value="F:DNA exonuclease activity"/>
    <property type="evidence" value="ECO:0007669"/>
    <property type="project" value="EnsemblFungi"/>
</dbReference>
<dbReference type="CDD" id="cd00091">
    <property type="entry name" value="NUC"/>
    <property type="match status" value="1"/>
</dbReference>
<dbReference type="GO" id="GO:0005634">
    <property type="term" value="C:nucleus"/>
    <property type="evidence" value="ECO:0007669"/>
    <property type="project" value="EnsemblFungi"/>
</dbReference>
<evidence type="ECO:0000256" key="9">
    <source>
        <dbReference type="ARBA" id="ARBA00022792"/>
    </source>
</evidence>
<organism evidence="20 21">
    <name type="scientific">Candida tropicalis (strain ATCC MYA-3404 / T1)</name>
    <name type="common">Yeast</name>
    <dbReference type="NCBI Taxonomy" id="294747"/>
    <lineage>
        <taxon>Eukaryota</taxon>
        <taxon>Fungi</taxon>
        <taxon>Dikarya</taxon>
        <taxon>Ascomycota</taxon>
        <taxon>Saccharomycotina</taxon>
        <taxon>Pichiomycetes</taxon>
        <taxon>Debaryomycetaceae</taxon>
        <taxon>Candida/Lodderomyces clade</taxon>
        <taxon>Candida</taxon>
    </lineage>
</organism>
<dbReference type="PROSITE" id="PS01070">
    <property type="entry name" value="NUCLEASE_NON_SPEC"/>
    <property type="match status" value="1"/>
</dbReference>
<evidence type="ECO:0000259" key="19">
    <source>
        <dbReference type="SMART" id="SM00892"/>
    </source>
</evidence>
<dbReference type="InterPro" id="IPR020821">
    <property type="entry name" value="ENPP1-3/EXOG-like_nuc-like"/>
</dbReference>
<proteinExistence type="inferred from homology"/>
<dbReference type="RefSeq" id="XP_002550954.1">
    <property type="nucleotide sequence ID" value="XM_002550908.1"/>
</dbReference>
<dbReference type="InterPro" id="IPR018524">
    <property type="entry name" value="DNA/RNA_endonuclease_AS"/>
</dbReference>
<keyword evidence="13" id="KW-0472">Membrane</keyword>
<evidence type="ECO:0000256" key="15">
    <source>
        <dbReference type="PIRSR" id="PIRSR640255-1"/>
    </source>
</evidence>
<gene>
    <name evidence="20" type="ORF">CTRG_05252</name>
</gene>
<dbReference type="GO" id="GO:0046872">
    <property type="term" value="F:metal ion binding"/>
    <property type="evidence" value="ECO:0007669"/>
    <property type="project" value="UniProtKB-KW"/>
</dbReference>
<keyword evidence="6 17" id="KW-0540">Nuclease</keyword>
<dbReference type="AlphaFoldDB" id="C5MGP8"/>
<dbReference type="SMART" id="SM00892">
    <property type="entry name" value="Endonuclease_NS"/>
    <property type="match status" value="1"/>
</dbReference>
<evidence type="ECO:0000256" key="1">
    <source>
        <dbReference type="ARBA" id="ARBA00001936"/>
    </source>
</evidence>
<dbReference type="InterPro" id="IPR044925">
    <property type="entry name" value="His-Me_finger_sf"/>
</dbReference>
<dbReference type="STRING" id="294747.C5MGP8"/>
<reference evidence="20 21" key="1">
    <citation type="journal article" date="2009" name="Nature">
        <title>Evolution of pathogenicity and sexual reproduction in eight Candida genomes.</title>
        <authorList>
            <person name="Butler G."/>
            <person name="Rasmussen M.D."/>
            <person name="Lin M.F."/>
            <person name="Santos M.A."/>
            <person name="Sakthikumar S."/>
            <person name="Munro C.A."/>
            <person name="Rheinbay E."/>
            <person name="Grabherr M."/>
            <person name="Forche A."/>
            <person name="Reedy J.L."/>
            <person name="Agrafioti I."/>
            <person name="Arnaud M.B."/>
            <person name="Bates S."/>
            <person name="Brown A.J."/>
            <person name="Brunke S."/>
            <person name="Costanzo M.C."/>
            <person name="Fitzpatrick D.A."/>
            <person name="de Groot P.W."/>
            <person name="Harris D."/>
            <person name="Hoyer L.L."/>
            <person name="Hube B."/>
            <person name="Klis F.M."/>
            <person name="Kodira C."/>
            <person name="Lennard N."/>
            <person name="Logue M.E."/>
            <person name="Martin R."/>
            <person name="Neiman A.M."/>
            <person name="Nikolaou E."/>
            <person name="Quail M.A."/>
            <person name="Quinn J."/>
            <person name="Santos M.C."/>
            <person name="Schmitzberger F.F."/>
            <person name="Sherlock G."/>
            <person name="Shah P."/>
            <person name="Silverstein K.A."/>
            <person name="Skrzypek M.S."/>
            <person name="Soll D."/>
            <person name="Staggs R."/>
            <person name="Stansfield I."/>
            <person name="Stumpf M.P."/>
            <person name="Sudbery P.E."/>
            <person name="Srikantha T."/>
            <person name="Zeng Q."/>
            <person name="Berman J."/>
            <person name="Berriman M."/>
            <person name="Heitman J."/>
            <person name="Gow N.A."/>
            <person name="Lorenz M.C."/>
            <person name="Birren B.W."/>
            <person name="Kellis M."/>
            <person name="Cuomo C.A."/>
        </authorList>
    </citation>
    <scope>NUCLEOTIDE SEQUENCE [LARGE SCALE GENOMIC DNA]</scope>
    <source>
        <strain evidence="21">ATCC MYA-3404 / T1</strain>
    </source>
</reference>
<dbReference type="GO" id="GO:0005743">
    <property type="term" value="C:mitochondrial inner membrane"/>
    <property type="evidence" value="ECO:0007669"/>
    <property type="project" value="UniProtKB-SubCell"/>
</dbReference>
<evidence type="ECO:0000259" key="18">
    <source>
        <dbReference type="SMART" id="SM00477"/>
    </source>
</evidence>
<dbReference type="KEGG" id="ctp:CTRG_05252"/>
<keyword evidence="9" id="KW-0999">Mitochondrion inner membrane</keyword>
<comment type="subcellular location">
    <subcellularLocation>
        <location evidence="3">Mitochondrion inner membrane</location>
    </subcellularLocation>
</comment>
<dbReference type="Pfam" id="PF01223">
    <property type="entry name" value="Endonuclease_NS"/>
    <property type="match status" value="1"/>
</dbReference>
<evidence type="ECO:0000313" key="21">
    <source>
        <dbReference type="Proteomes" id="UP000002037"/>
    </source>
</evidence>
<keyword evidence="11" id="KW-0460">Magnesium</keyword>
<evidence type="ECO:0000256" key="16">
    <source>
        <dbReference type="PIRSR" id="PIRSR640255-2"/>
    </source>
</evidence>
<keyword evidence="8 17" id="KW-0255">Endonuclease</keyword>
<evidence type="ECO:0000256" key="5">
    <source>
        <dbReference type="ARBA" id="ARBA00011738"/>
    </source>
</evidence>
<dbReference type="GO" id="GO:0005829">
    <property type="term" value="C:cytosol"/>
    <property type="evidence" value="ECO:0007669"/>
    <property type="project" value="EnsemblFungi"/>
</dbReference>
<dbReference type="GO" id="GO:0051607">
    <property type="term" value="P:defense response to virus"/>
    <property type="evidence" value="ECO:0007669"/>
    <property type="project" value="EnsemblFungi"/>
</dbReference>
<dbReference type="FunFam" id="3.40.570.10:FF:000004">
    <property type="entry name" value="Nuclease 1, mitochondrial"/>
    <property type="match status" value="1"/>
</dbReference>
<dbReference type="OrthoDB" id="5418055at2759"/>
<dbReference type="EMBL" id="GG692402">
    <property type="protein sequence ID" value="EER30800.1"/>
    <property type="molecule type" value="Genomic_DNA"/>
</dbReference>
<dbReference type="GO" id="GO:0006401">
    <property type="term" value="P:RNA catabolic process"/>
    <property type="evidence" value="ECO:0007669"/>
    <property type="project" value="EnsemblFungi"/>
</dbReference>
<comment type="cofactor">
    <cofactor evidence="1">
        <name>Mn(2+)</name>
        <dbReference type="ChEBI" id="CHEBI:29035"/>
    </cofactor>
</comment>
<keyword evidence="12" id="KW-0496">Mitochondrion</keyword>
<dbReference type="InterPro" id="IPR001604">
    <property type="entry name" value="Endo_G_ENPP1-like_dom"/>
</dbReference>
<dbReference type="SMART" id="SM00477">
    <property type="entry name" value="NUC"/>
    <property type="match status" value="1"/>
</dbReference>
<keyword evidence="10 17" id="KW-0378">Hydrolase</keyword>
<evidence type="ECO:0000256" key="13">
    <source>
        <dbReference type="ARBA" id="ARBA00023136"/>
    </source>
</evidence>
<dbReference type="eggNOG" id="KOG3721">
    <property type="taxonomic scope" value="Eukaryota"/>
</dbReference>
<evidence type="ECO:0000256" key="3">
    <source>
        <dbReference type="ARBA" id="ARBA00004273"/>
    </source>
</evidence>
<dbReference type="GO" id="GO:0006309">
    <property type="term" value="P:apoptotic DNA fragmentation"/>
    <property type="evidence" value="ECO:0007669"/>
    <property type="project" value="EnsemblFungi"/>
</dbReference>
<evidence type="ECO:0000256" key="8">
    <source>
        <dbReference type="ARBA" id="ARBA00022759"/>
    </source>
</evidence>
<dbReference type="GO" id="GO:0004521">
    <property type="term" value="F:RNA endonuclease activity"/>
    <property type="evidence" value="ECO:0007669"/>
    <property type="project" value="EnsemblFungi"/>
</dbReference>